<dbReference type="PANTHER" id="PTHR11530">
    <property type="entry name" value="D-AMINO ACID OXIDASE"/>
    <property type="match status" value="1"/>
</dbReference>
<dbReference type="SUPFAM" id="SSF54373">
    <property type="entry name" value="FAD-linked reductases, C-terminal domain"/>
    <property type="match status" value="1"/>
</dbReference>
<dbReference type="Gene3D" id="3.30.9.10">
    <property type="entry name" value="D-Amino Acid Oxidase, subunit A, domain 2"/>
    <property type="match status" value="1"/>
</dbReference>
<evidence type="ECO:0000259" key="8">
    <source>
        <dbReference type="Pfam" id="PF01266"/>
    </source>
</evidence>
<dbReference type="GO" id="GO:0071949">
    <property type="term" value="F:FAD binding"/>
    <property type="evidence" value="ECO:0007669"/>
    <property type="project" value="InterPro"/>
</dbReference>
<name>A0A9Q1H5P8_HOLLE</name>
<comment type="caution">
    <text evidence="9">The sequence shown here is derived from an EMBL/GenBank/DDBJ whole genome shotgun (WGS) entry which is preliminary data.</text>
</comment>
<dbReference type="PANTHER" id="PTHR11530:SF11">
    <property type="entry name" value="D-ASPARTATE OXIDASE"/>
    <property type="match status" value="1"/>
</dbReference>
<reference evidence="9" key="1">
    <citation type="submission" date="2021-10" db="EMBL/GenBank/DDBJ databases">
        <title>Tropical sea cucumber genome reveals ecological adaptation and Cuvierian tubules defense mechanism.</title>
        <authorList>
            <person name="Chen T."/>
        </authorList>
    </citation>
    <scope>NUCLEOTIDE SEQUENCE</scope>
    <source>
        <strain evidence="9">Nanhai2018</strain>
        <tissue evidence="9">Muscle</tissue>
    </source>
</reference>
<dbReference type="InterPro" id="IPR023209">
    <property type="entry name" value="DAO"/>
</dbReference>
<feature type="binding site" evidence="7">
    <location>
        <position position="179"/>
    </location>
    <ligand>
        <name>FAD</name>
        <dbReference type="ChEBI" id="CHEBI:57692"/>
    </ligand>
</feature>
<dbReference type="Pfam" id="PF01266">
    <property type="entry name" value="DAO"/>
    <property type="match status" value="1"/>
</dbReference>
<accession>A0A9Q1H5P8</accession>
<keyword evidence="10" id="KW-1185">Reference proteome</keyword>
<evidence type="ECO:0000256" key="6">
    <source>
        <dbReference type="ARBA" id="ARBA00023002"/>
    </source>
</evidence>
<evidence type="ECO:0000256" key="4">
    <source>
        <dbReference type="ARBA" id="ARBA00022630"/>
    </source>
</evidence>
<dbReference type="InterPro" id="IPR006076">
    <property type="entry name" value="FAD-dep_OxRdtase"/>
</dbReference>
<dbReference type="EMBL" id="JAIZAY010000011">
    <property type="protein sequence ID" value="KAJ8033808.1"/>
    <property type="molecule type" value="Genomic_DNA"/>
</dbReference>
<dbReference type="GO" id="GO:0005782">
    <property type="term" value="C:peroxisomal matrix"/>
    <property type="evidence" value="ECO:0007669"/>
    <property type="project" value="UniProtKB-SubCell"/>
</dbReference>
<keyword evidence="6" id="KW-0560">Oxidoreductase</keyword>
<dbReference type="PROSITE" id="PS00677">
    <property type="entry name" value="DAO"/>
    <property type="match status" value="1"/>
</dbReference>
<sequence>MKICVIGAGVIGLSSALRILERFPEDEVTIFADRFSPNTTCDGAAGFWMPYKIGNTPSSLSLKWSSSTFEHLLNISKSEVGNEAGVDLTSGYKFFSEYTEAPFWKDTCLGFRHVTQREIDLFAPHAKDGWFFISLHCCCEKYLPWLLKQLRRKNCKLVERKIENLLELATYFDVIVNCTGLGSYFLVKDNDLISYQGQLVTVKNVRQNLFWIDSYGPYTTSVHPREEYVIVGTTVYPGKWQTEPSLAIQDEILKRASKLVPNLRNGTVVKSWIGLRPFRSKGVRLEREVITCGSRKVHVIHNYGHGGGGITLHWGCAGDVANLVGEFKHQLLQSKL</sequence>
<evidence type="ECO:0000256" key="7">
    <source>
        <dbReference type="PIRSR" id="PIRSR000189-1"/>
    </source>
</evidence>
<comment type="cofactor">
    <cofactor evidence="1 7">
        <name>FAD</name>
        <dbReference type="ChEBI" id="CHEBI:57692"/>
    </cofactor>
</comment>
<evidence type="ECO:0000313" key="9">
    <source>
        <dbReference type="EMBL" id="KAJ8033808.1"/>
    </source>
</evidence>
<evidence type="ECO:0000256" key="2">
    <source>
        <dbReference type="ARBA" id="ARBA00004253"/>
    </source>
</evidence>
<evidence type="ECO:0000313" key="10">
    <source>
        <dbReference type="Proteomes" id="UP001152320"/>
    </source>
</evidence>
<dbReference type="GO" id="GO:0019478">
    <property type="term" value="P:D-amino acid catabolic process"/>
    <property type="evidence" value="ECO:0007669"/>
    <property type="project" value="TreeGrafter"/>
</dbReference>
<organism evidence="9 10">
    <name type="scientific">Holothuria leucospilota</name>
    <name type="common">Black long sea cucumber</name>
    <name type="synonym">Mertensiothuria leucospilota</name>
    <dbReference type="NCBI Taxonomy" id="206669"/>
    <lineage>
        <taxon>Eukaryota</taxon>
        <taxon>Metazoa</taxon>
        <taxon>Echinodermata</taxon>
        <taxon>Eleutherozoa</taxon>
        <taxon>Echinozoa</taxon>
        <taxon>Holothuroidea</taxon>
        <taxon>Aspidochirotacea</taxon>
        <taxon>Aspidochirotida</taxon>
        <taxon>Holothuriidae</taxon>
        <taxon>Holothuria</taxon>
    </lineage>
</organism>
<dbReference type="SUPFAM" id="SSF51971">
    <property type="entry name" value="Nucleotide-binding domain"/>
    <property type="match status" value="1"/>
</dbReference>
<dbReference type="Gene3D" id="3.40.50.720">
    <property type="entry name" value="NAD(P)-binding Rossmann-like Domain"/>
    <property type="match status" value="1"/>
</dbReference>
<dbReference type="OrthoDB" id="2015447at2759"/>
<dbReference type="GO" id="GO:0003884">
    <property type="term" value="F:D-amino-acid oxidase activity"/>
    <property type="evidence" value="ECO:0007669"/>
    <property type="project" value="InterPro"/>
</dbReference>
<evidence type="ECO:0000256" key="1">
    <source>
        <dbReference type="ARBA" id="ARBA00001974"/>
    </source>
</evidence>
<dbReference type="Proteomes" id="UP001152320">
    <property type="component" value="Chromosome 11"/>
</dbReference>
<feature type="binding site" evidence="7">
    <location>
        <begin position="33"/>
        <end position="34"/>
    </location>
    <ligand>
        <name>FAD</name>
        <dbReference type="ChEBI" id="CHEBI:57692"/>
    </ligand>
</feature>
<keyword evidence="4" id="KW-0285">Flavoprotein</keyword>
<dbReference type="PIRSF" id="PIRSF000189">
    <property type="entry name" value="D-aa_oxidase"/>
    <property type="match status" value="1"/>
</dbReference>
<gene>
    <name evidence="9" type="ORF">HOLleu_24170</name>
</gene>
<evidence type="ECO:0000256" key="5">
    <source>
        <dbReference type="ARBA" id="ARBA00022827"/>
    </source>
</evidence>
<protein>
    <submittedName>
        <fullName evidence="9">D-aspartate oxidase</fullName>
    </submittedName>
</protein>
<feature type="binding site" evidence="7">
    <location>
        <begin position="306"/>
        <end position="311"/>
    </location>
    <ligand>
        <name>FAD</name>
        <dbReference type="ChEBI" id="CHEBI:57692"/>
    </ligand>
</feature>
<feature type="binding site" evidence="7">
    <location>
        <position position="276"/>
    </location>
    <ligand>
        <name>D-dopa</name>
        <dbReference type="ChEBI" id="CHEBI:149689"/>
    </ligand>
</feature>
<dbReference type="AlphaFoldDB" id="A0A9Q1H5P8"/>
<feature type="domain" description="FAD dependent oxidoreductase" evidence="8">
    <location>
        <begin position="2"/>
        <end position="322"/>
    </location>
</feature>
<keyword evidence="5 7" id="KW-0274">FAD</keyword>
<feature type="binding site" evidence="7">
    <location>
        <position position="307"/>
    </location>
    <ligand>
        <name>D-dopa</name>
        <dbReference type="ChEBI" id="CHEBI:149689"/>
    </ligand>
</feature>
<comment type="similarity">
    <text evidence="3">Belongs to the DAMOX/DASOX family.</text>
</comment>
<comment type="subcellular location">
    <subcellularLocation>
        <location evidence="2">Peroxisome matrix</location>
    </subcellularLocation>
</comment>
<evidence type="ECO:0000256" key="3">
    <source>
        <dbReference type="ARBA" id="ARBA00006730"/>
    </source>
</evidence>
<dbReference type="InterPro" id="IPR006181">
    <property type="entry name" value="D-amino_acid_oxidase_CS"/>
</dbReference>
<proteinExistence type="inferred from homology"/>